<name>X1TP63_9ZZZZ</name>
<reference evidence="1" key="1">
    <citation type="journal article" date="2014" name="Front. Microbiol.">
        <title>High frequency of phylogenetically diverse reductive dehalogenase-homologous genes in deep subseafloor sedimentary metagenomes.</title>
        <authorList>
            <person name="Kawai M."/>
            <person name="Futagami T."/>
            <person name="Toyoda A."/>
            <person name="Takaki Y."/>
            <person name="Nishi S."/>
            <person name="Hori S."/>
            <person name="Arai W."/>
            <person name="Tsubouchi T."/>
            <person name="Morono Y."/>
            <person name="Uchiyama I."/>
            <person name="Ito T."/>
            <person name="Fujiyama A."/>
            <person name="Inagaki F."/>
            <person name="Takami H."/>
        </authorList>
    </citation>
    <scope>NUCLEOTIDE SEQUENCE</scope>
    <source>
        <strain evidence="1">Expedition CK06-06</strain>
    </source>
</reference>
<organism evidence="1">
    <name type="scientific">marine sediment metagenome</name>
    <dbReference type="NCBI Taxonomy" id="412755"/>
    <lineage>
        <taxon>unclassified sequences</taxon>
        <taxon>metagenomes</taxon>
        <taxon>ecological metagenomes</taxon>
    </lineage>
</organism>
<sequence length="46" mass="4823">QAGLILNKTQLTAKVITAIIPSPPANLGGGDPNLIIYPVPLTLNWD</sequence>
<comment type="caution">
    <text evidence="1">The sequence shown here is derived from an EMBL/GenBank/DDBJ whole genome shotgun (WGS) entry which is preliminary data.</text>
</comment>
<evidence type="ECO:0000313" key="1">
    <source>
        <dbReference type="EMBL" id="GAJ07024.1"/>
    </source>
</evidence>
<dbReference type="EMBL" id="BARW01025294">
    <property type="protein sequence ID" value="GAJ07024.1"/>
    <property type="molecule type" value="Genomic_DNA"/>
</dbReference>
<gene>
    <name evidence="1" type="ORF">S12H4_41498</name>
</gene>
<feature type="non-terminal residue" evidence="1">
    <location>
        <position position="1"/>
    </location>
</feature>
<accession>X1TP63</accession>
<dbReference type="AlphaFoldDB" id="X1TP63"/>
<proteinExistence type="predicted"/>
<protein>
    <submittedName>
        <fullName evidence="1">Uncharacterized protein</fullName>
    </submittedName>
</protein>